<organism evidence="1 2">
    <name type="scientific">Yersinia enterocolitica LC20</name>
    <dbReference type="NCBI Taxonomy" id="1443113"/>
    <lineage>
        <taxon>Bacteria</taxon>
        <taxon>Pseudomonadati</taxon>
        <taxon>Pseudomonadota</taxon>
        <taxon>Gammaproteobacteria</taxon>
        <taxon>Enterobacterales</taxon>
        <taxon>Yersiniaceae</taxon>
        <taxon>Yersinia</taxon>
    </lineage>
</organism>
<name>A0A7U4GIK2_YEREN</name>
<dbReference type="KEGG" id="yel:LC20_04913"/>
<dbReference type="EMBL" id="CP007448">
    <property type="protein sequence ID" value="AHM76165.1"/>
    <property type="molecule type" value="Genomic_DNA"/>
</dbReference>
<protein>
    <submittedName>
        <fullName evidence="1">Chromosome partitioning protein ParA</fullName>
    </submittedName>
</protein>
<dbReference type="AlphaFoldDB" id="A0A7U4GIK2"/>
<reference evidence="1 2" key="1">
    <citation type="submission" date="2017-11" db="EMBL/GenBank/DDBJ databases">
        <title>The complete genome sequence and comparative genome analysis of Yersinia enterocolitica strain LC20.</title>
        <authorList>
            <person name="Shi G."/>
            <person name="Su M."/>
            <person name="Liang J."/>
            <person name="Gu W."/>
            <person name="Xiao Y."/>
            <person name="Zhang Z."/>
            <person name="Qiu H."/>
            <person name="Duan R."/>
            <person name="Zhang Z."/>
            <person name="Li Y."/>
            <person name="Zhang X."/>
            <person name="Ling Y."/>
            <person name="Song L."/>
            <person name="Chen M."/>
            <person name="Zhao Y."/>
            <person name="Wu J."/>
            <person name="Jing H."/>
            <person name="Xiao J."/>
            <person name="Wang X."/>
        </authorList>
    </citation>
    <scope>NUCLEOTIDE SEQUENCE [LARGE SCALE GENOMIC DNA]</scope>
    <source>
        <strain evidence="1 2">LC20</strain>
    </source>
</reference>
<sequence>MSENDPIQYMLGDLQGRYSQLNSGLNKLKDYQQYIELLQQRAVHDSKAREALSRLDAAFPNGFQQEKTKMLDCISQMSIQFKQLETQLKNINATESKLP</sequence>
<accession>A0A7U4GIK2</accession>
<evidence type="ECO:0000313" key="1">
    <source>
        <dbReference type="EMBL" id="AHM76165.1"/>
    </source>
</evidence>
<proteinExistence type="predicted"/>
<evidence type="ECO:0000313" key="2">
    <source>
        <dbReference type="Proteomes" id="UP000230961"/>
    </source>
</evidence>
<gene>
    <name evidence="1" type="ORF">LC20_04913</name>
</gene>
<dbReference type="Proteomes" id="UP000230961">
    <property type="component" value="Chromosome"/>
</dbReference>